<proteinExistence type="predicted"/>
<dbReference type="KEGG" id="pseg:D3H65_26460"/>
<keyword evidence="2" id="KW-1185">Reference proteome</keyword>
<sequence length="65" mass="7095">MAAKISPGNIICLNGLKKYKACNFFAPVDDFGGQIAGFQRRILEIIQLLRELVPASIFIASKSTP</sequence>
<accession>A0A3B7MT66</accession>
<protein>
    <submittedName>
        <fullName evidence="1">Uncharacterized protein</fullName>
    </submittedName>
</protein>
<evidence type="ECO:0000313" key="1">
    <source>
        <dbReference type="EMBL" id="AXY77308.1"/>
    </source>
</evidence>
<gene>
    <name evidence="1" type="ORF">D3H65_26460</name>
</gene>
<evidence type="ECO:0000313" key="2">
    <source>
        <dbReference type="Proteomes" id="UP000263900"/>
    </source>
</evidence>
<name>A0A3B7MT66_9BACT</name>
<dbReference type="AlphaFoldDB" id="A0A3B7MT66"/>
<organism evidence="1 2">
    <name type="scientific">Paraflavitalea soli</name>
    <dbReference type="NCBI Taxonomy" id="2315862"/>
    <lineage>
        <taxon>Bacteria</taxon>
        <taxon>Pseudomonadati</taxon>
        <taxon>Bacteroidota</taxon>
        <taxon>Chitinophagia</taxon>
        <taxon>Chitinophagales</taxon>
        <taxon>Chitinophagaceae</taxon>
        <taxon>Paraflavitalea</taxon>
    </lineage>
</organism>
<reference evidence="1 2" key="1">
    <citation type="submission" date="2018-09" db="EMBL/GenBank/DDBJ databases">
        <title>Genome sequencing of strain 6GH32-13.</title>
        <authorList>
            <person name="Weon H.-Y."/>
            <person name="Heo J."/>
            <person name="Kwon S.-W."/>
        </authorList>
    </citation>
    <scope>NUCLEOTIDE SEQUENCE [LARGE SCALE GENOMIC DNA]</scope>
    <source>
        <strain evidence="1 2">5GH32-13</strain>
    </source>
</reference>
<dbReference type="EMBL" id="CP032157">
    <property type="protein sequence ID" value="AXY77308.1"/>
    <property type="molecule type" value="Genomic_DNA"/>
</dbReference>
<dbReference type="Proteomes" id="UP000263900">
    <property type="component" value="Chromosome"/>
</dbReference>